<protein>
    <submittedName>
        <fullName evidence="1">Uncharacterized protein</fullName>
    </submittedName>
</protein>
<dbReference type="Proteomes" id="UP000063308">
    <property type="component" value="Chromosome"/>
</dbReference>
<proteinExistence type="predicted"/>
<dbReference type="EMBL" id="AP014685">
    <property type="protein sequence ID" value="BAR58688.1"/>
    <property type="molecule type" value="Genomic_DNA"/>
</dbReference>
<name>A0A0E4BS93_9BRAD</name>
<accession>A0A0E4BS93</accession>
<reference evidence="1 2" key="1">
    <citation type="submission" date="2014-11" db="EMBL/GenBank/DDBJ databases">
        <title>Symbiosis island explosion on the genome of extra-slow-growing strains of soybean bradyrhizobia with massive insertion sequences.</title>
        <authorList>
            <person name="Iida T."/>
            <person name="Minamisawa K."/>
        </authorList>
    </citation>
    <scope>NUCLEOTIDE SEQUENCE [LARGE SCALE GENOMIC DNA]</scope>
    <source>
        <strain evidence="1 2">NK6</strain>
    </source>
</reference>
<sequence length="43" mass="5042">MRAARAHAIAEVFTNFIHFSWIFRDERVGCVLRRPPAPDRFIA</sequence>
<evidence type="ECO:0000313" key="1">
    <source>
        <dbReference type="EMBL" id="BAR58688.1"/>
    </source>
</evidence>
<gene>
    <name evidence="1" type="ORF">NK6_5530</name>
</gene>
<organism evidence="1 2">
    <name type="scientific">Bradyrhizobium diazoefficiens</name>
    <dbReference type="NCBI Taxonomy" id="1355477"/>
    <lineage>
        <taxon>Bacteria</taxon>
        <taxon>Pseudomonadati</taxon>
        <taxon>Pseudomonadota</taxon>
        <taxon>Alphaproteobacteria</taxon>
        <taxon>Hyphomicrobiales</taxon>
        <taxon>Nitrobacteraceae</taxon>
        <taxon>Bradyrhizobium</taxon>
    </lineage>
</organism>
<evidence type="ECO:0000313" key="2">
    <source>
        <dbReference type="Proteomes" id="UP000063308"/>
    </source>
</evidence>
<dbReference type="AlphaFoldDB" id="A0A0E4BS93"/>